<dbReference type="InterPro" id="IPR011990">
    <property type="entry name" value="TPR-like_helical_dom_sf"/>
</dbReference>
<dbReference type="EMBL" id="QGTS01000008">
    <property type="protein sequence ID" value="PWW07767.1"/>
    <property type="molecule type" value="Genomic_DNA"/>
</dbReference>
<dbReference type="Proteomes" id="UP000246744">
    <property type="component" value="Unassembled WGS sequence"/>
</dbReference>
<protein>
    <submittedName>
        <fullName evidence="3">Ca-activated chloride channel family protein</fullName>
    </submittedName>
</protein>
<organism evidence="3 4">
    <name type="scientific">Mangrovibacter plantisponsor</name>
    <dbReference type="NCBI Taxonomy" id="451513"/>
    <lineage>
        <taxon>Bacteria</taxon>
        <taxon>Pseudomonadati</taxon>
        <taxon>Pseudomonadota</taxon>
        <taxon>Gammaproteobacteria</taxon>
        <taxon>Enterobacterales</taxon>
        <taxon>Enterobacteriaceae</taxon>
        <taxon>Mangrovibacter</taxon>
    </lineage>
</organism>
<reference evidence="3 4" key="1">
    <citation type="submission" date="2018-05" db="EMBL/GenBank/DDBJ databases">
        <title>Genomic Encyclopedia of Type Strains, Phase IV (KMG-IV): sequencing the most valuable type-strain genomes for metagenomic binning, comparative biology and taxonomic classification.</title>
        <authorList>
            <person name="Goeker M."/>
        </authorList>
    </citation>
    <scope>NUCLEOTIDE SEQUENCE [LARGE SCALE GENOMIC DNA]</scope>
    <source>
        <strain evidence="3 4">DSM 19579</strain>
    </source>
</reference>
<keyword evidence="1" id="KW-1133">Transmembrane helix</keyword>
<dbReference type="Gene3D" id="1.25.40.10">
    <property type="entry name" value="Tetratricopeptide repeat domain"/>
    <property type="match status" value="1"/>
</dbReference>
<gene>
    <name evidence="3" type="ORF">DES37_108195</name>
</gene>
<accession>A0A317PZ56</accession>
<proteinExistence type="predicted"/>
<dbReference type="SUPFAM" id="SSF48452">
    <property type="entry name" value="TPR-like"/>
    <property type="match status" value="1"/>
</dbReference>
<name>A0A317PZ56_9ENTR</name>
<evidence type="ECO:0000256" key="1">
    <source>
        <dbReference type="SAM" id="Phobius"/>
    </source>
</evidence>
<sequence length="512" mass="56630">MTGAFHFLSPWWLAGLLLCPLLLWAGRAGSSAWYRIMSPAFARVLITGERSRRNGWLAVAWALGMVALAGPSWQKAQPSGLSLQSNVMVILQQDSAMLAQDIPPSRHQQMQRKLQQLVQALPGSRTGLVVYRSRAFLTVPLTDDPVFFNLFLNAQSPEQLPEGDGSGLQAAVQLANNSFPRNSTVPHSLILVADNLTAQDARWLSEQAGSLPLQVWVPGTAAGGRLPEKFAADTGTTRLNVARFTQLKSTGIPVTLISHDNDDVNAVVRQVQHSVTQQQNNRSDMHWLNSGYWLVIPLLLVLLAGRRQWFLAVLLSVSFSGFSPQASASGWLDAWVSPDMQGQMAFKRGDYAGAAQHYQDPLRRGVALYMAQDYNAALSAFREAPPGPDMLVWQGNTCAQLKQWQQALNRYDEALSLRPGWHLALANRAKIAAIVLQLRKQERDRQAEQDGDQDFDPDAIKHDLEKEQGVEQQLNKPTTVAAPQLSQWYDRLDISPAGLLENLYHAAPEEGQ</sequence>
<keyword evidence="1" id="KW-0472">Membrane</keyword>
<dbReference type="OrthoDB" id="9807628at2"/>
<feature type="domain" description="VWFA" evidence="2">
    <location>
        <begin position="88"/>
        <end position="194"/>
    </location>
</feature>
<dbReference type="Gene3D" id="3.40.50.410">
    <property type="entry name" value="von Willebrand factor, type A domain"/>
    <property type="match status" value="1"/>
</dbReference>
<keyword evidence="4" id="KW-1185">Reference proteome</keyword>
<keyword evidence="1" id="KW-0812">Transmembrane</keyword>
<dbReference type="RefSeq" id="WP_110026440.1">
    <property type="nucleotide sequence ID" value="NZ_QGTS01000008.1"/>
</dbReference>
<evidence type="ECO:0000313" key="4">
    <source>
        <dbReference type="Proteomes" id="UP000246744"/>
    </source>
</evidence>
<feature type="transmembrane region" description="Helical" evidence="1">
    <location>
        <begin position="12"/>
        <end position="34"/>
    </location>
</feature>
<dbReference type="InterPro" id="IPR050768">
    <property type="entry name" value="UPF0353/GerABKA_families"/>
</dbReference>
<feature type="transmembrane region" description="Helical" evidence="1">
    <location>
        <begin position="55"/>
        <end position="73"/>
    </location>
</feature>
<dbReference type="PANTHER" id="PTHR22550:SF14">
    <property type="entry name" value="VWFA DOMAIN-CONTAINING PROTEIN"/>
    <property type="match status" value="1"/>
</dbReference>
<dbReference type="PANTHER" id="PTHR22550">
    <property type="entry name" value="SPORE GERMINATION PROTEIN"/>
    <property type="match status" value="1"/>
</dbReference>
<evidence type="ECO:0000313" key="3">
    <source>
        <dbReference type="EMBL" id="PWW07767.1"/>
    </source>
</evidence>
<dbReference type="Pfam" id="PF13519">
    <property type="entry name" value="VWA_2"/>
    <property type="match status" value="1"/>
</dbReference>
<dbReference type="InterPro" id="IPR002035">
    <property type="entry name" value="VWF_A"/>
</dbReference>
<dbReference type="AlphaFoldDB" id="A0A317PZ56"/>
<comment type="caution">
    <text evidence="3">The sequence shown here is derived from an EMBL/GenBank/DDBJ whole genome shotgun (WGS) entry which is preliminary data.</text>
</comment>
<dbReference type="SUPFAM" id="SSF53300">
    <property type="entry name" value="vWA-like"/>
    <property type="match status" value="1"/>
</dbReference>
<dbReference type="InterPro" id="IPR036465">
    <property type="entry name" value="vWFA_dom_sf"/>
</dbReference>
<evidence type="ECO:0000259" key="2">
    <source>
        <dbReference type="Pfam" id="PF13519"/>
    </source>
</evidence>